<evidence type="ECO:0000313" key="1">
    <source>
        <dbReference type="EMBL" id="BBY46657.1"/>
    </source>
</evidence>
<reference evidence="1 2" key="1">
    <citation type="journal article" date="2019" name="Emerg. Microbes Infect.">
        <title>Comprehensive subspecies identification of 175 nontuberculous mycobacteria species based on 7547 genomic profiles.</title>
        <authorList>
            <person name="Matsumoto Y."/>
            <person name="Kinjo T."/>
            <person name="Motooka D."/>
            <person name="Nabeya D."/>
            <person name="Jung N."/>
            <person name="Uechi K."/>
            <person name="Horii T."/>
            <person name="Iida T."/>
            <person name="Fujita J."/>
            <person name="Nakamura S."/>
        </authorList>
    </citation>
    <scope>NUCLEOTIDE SEQUENCE [LARGE SCALE GENOMIC DNA]</scope>
    <source>
        <strain evidence="1 2">JCM 18538</strain>
        <plasmid evidence="1">pJCM18538</plasmid>
    </source>
</reference>
<dbReference type="InterPro" id="IPR005624">
    <property type="entry name" value="PduO/GlcC-like"/>
</dbReference>
<dbReference type="RefSeq" id="WP_163916160.1">
    <property type="nucleotide sequence ID" value="NZ_AP022592.1"/>
</dbReference>
<dbReference type="EMBL" id="AP022592">
    <property type="protein sequence ID" value="BBY46657.1"/>
    <property type="molecule type" value="Genomic_DNA"/>
</dbReference>
<gene>
    <name evidence="1" type="ORF">MARA_00870</name>
</gene>
<keyword evidence="1" id="KW-0614">Plasmid</keyword>
<name>A0A7I7RQ50_9MYCO</name>
<keyword evidence="2" id="KW-1185">Reference proteome</keyword>
<geneLocation type="plasmid" evidence="1">
    <name>pJCM18538</name>
</geneLocation>
<dbReference type="InterPro" id="IPR052517">
    <property type="entry name" value="GlcG_carb_metab_protein"/>
</dbReference>
<dbReference type="InterPro" id="IPR038084">
    <property type="entry name" value="PduO/GlcC-like_sf"/>
</dbReference>
<dbReference type="KEGG" id="marz:MARA_00870"/>
<proteinExistence type="predicted"/>
<dbReference type="Proteomes" id="UP000467428">
    <property type="component" value="Plasmid pJCM18538"/>
</dbReference>
<dbReference type="SUPFAM" id="SSF143744">
    <property type="entry name" value="GlcG-like"/>
    <property type="match status" value="1"/>
</dbReference>
<accession>A0A7I7RQ50</accession>
<dbReference type="AlphaFoldDB" id="A0A7I7RQ50"/>
<dbReference type="Pfam" id="PF03928">
    <property type="entry name" value="HbpS-like"/>
    <property type="match status" value="1"/>
</dbReference>
<protein>
    <recommendedName>
        <fullName evidence="3">GlcG protein</fullName>
    </recommendedName>
</protein>
<dbReference type="PANTHER" id="PTHR34309">
    <property type="entry name" value="SLR1406 PROTEIN"/>
    <property type="match status" value="1"/>
</dbReference>
<organism evidence="1 2">
    <name type="scientific">Mycolicibacterium arabiense</name>
    <dbReference type="NCBI Taxonomy" id="1286181"/>
    <lineage>
        <taxon>Bacteria</taxon>
        <taxon>Bacillati</taxon>
        <taxon>Actinomycetota</taxon>
        <taxon>Actinomycetes</taxon>
        <taxon>Mycobacteriales</taxon>
        <taxon>Mycobacteriaceae</taxon>
        <taxon>Mycolicibacterium</taxon>
    </lineage>
</organism>
<dbReference type="Gene3D" id="3.30.450.150">
    <property type="entry name" value="Haem-degrading domain"/>
    <property type="match status" value="1"/>
</dbReference>
<evidence type="ECO:0000313" key="2">
    <source>
        <dbReference type="Proteomes" id="UP000467428"/>
    </source>
</evidence>
<evidence type="ECO:0008006" key="3">
    <source>
        <dbReference type="Google" id="ProtNLM"/>
    </source>
</evidence>
<dbReference type="PANTHER" id="PTHR34309:SF10">
    <property type="entry name" value="SLR1406 PROTEIN"/>
    <property type="match status" value="1"/>
</dbReference>
<sequence>MSISLQSAEAVVAGARATGRTRGFQPLTVVVLDSGGNVVAAQREDGASNKRFEIAFGKAFGAVSLGSDSRALMVRAEEQPYFIAAATSAIGGSLIPVPGGVLIRDAQGTVVGAVGISGDSSDNDETAAFAGIEAAGLHTTR</sequence>